<dbReference type="InterPro" id="IPR000001">
    <property type="entry name" value="Kringle"/>
</dbReference>
<sequence>MQSTTMKGIASCFSLSILLLPWIPLAVAAECKLSRRGVEYSGTLSTTVSGRTCQRWDVQTPHAHNVDDARFPNDDLAHNHCRNPSNDPGGPWCLTTDPAIRWQYCRILFCSSCDPVARVQSNANLDLSLLLKAETCQESGLISADLTMNFDLSHPTNSLMFEVNYKTGMSQHDCTYGDAIQAHIYARTVNFSCGKSRTEYSEACARTATHSLNGMHGCRFKCETISPLTFSSIHVVFRPIFTSLEVCGIHSCPEY</sequence>
<evidence type="ECO:0000256" key="4">
    <source>
        <dbReference type="SAM" id="SignalP"/>
    </source>
</evidence>
<dbReference type="HOGENOM" id="CLU_1090874_0_0_1"/>
<keyword evidence="4" id="KW-0732">Signal</keyword>
<dbReference type="Pfam" id="PF00051">
    <property type="entry name" value="Kringle"/>
    <property type="match status" value="1"/>
</dbReference>
<dbReference type="EMBL" id="KB294217">
    <property type="protein sequence ID" value="ELU14883.1"/>
    <property type="molecule type" value="Genomic_DNA"/>
</dbReference>
<dbReference type="CDD" id="cd00108">
    <property type="entry name" value="KR"/>
    <property type="match status" value="1"/>
</dbReference>
<evidence type="ECO:0000313" key="6">
    <source>
        <dbReference type="EMBL" id="ELU14883.1"/>
    </source>
</evidence>
<evidence type="ECO:0000256" key="1">
    <source>
        <dbReference type="ARBA" id="ARBA00022572"/>
    </source>
</evidence>
<proteinExistence type="predicted"/>
<evidence type="ECO:0000313" key="7">
    <source>
        <dbReference type="EnsemblMetazoa" id="CapteP229401"/>
    </source>
</evidence>
<dbReference type="Gene3D" id="2.40.20.10">
    <property type="entry name" value="Plasminogen Kringle 4"/>
    <property type="match status" value="1"/>
</dbReference>
<keyword evidence="1 3" id="KW-0420">Kringle</keyword>
<feature type="signal peptide" evidence="4">
    <location>
        <begin position="1"/>
        <end position="28"/>
    </location>
</feature>
<dbReference type="PANTHER" id="PTHR24261">
    <property type="entry name" value="PLASMINOGEN-RELATED"/>
    <property type="match status" value="1"/>
</dbReference>
<protein>
    <recommendedName>
        <fullName evidence="5">Kringle domain-containing protein</fullName>
    </recommendedName>
</protein>
<dbReference type="STRING" id="283909.R7V7P7"/>
<dbReference type="InterPro" id="IPR050759">
    <property type="entry name" value="Serine_protease_kringle"/>
</dbReference>
<name>R7V7P7_CAPTE</name>
<dbReference type="OrthoDB" id="6628696at2759"/>
<evidence type="ECO:0000259" key="5">
    <source>
        <dbReference type="PROSITE" id="PS50070"/>
    </source>
</evidence>
<dbReference type="EMBL" id="AMQN01018337">
    <property type="status" value="NOT_ANNOTATED_CDS"/>
    <property type="molecule type" value="Genomic_DNA"/>
</dbReference>
<keyword evidence="2" id="KW-1015">Disulfide bond</keyword>
<dbReference type="InterPro" id="IPR013806">
    <property type="entry name" value="Kringle-like"/>
</dbReference>
<dbReference type="SMART" id="SM00130">
    <property type="entry name" value="KR"/>
    <property type="match status" value="1"/>
</dbReference>
<dbReference type="EnsemblMetazoa" id="CapteT229401">
    <property type="protein sequence ID" value="CapteP229401"/>
    <property type="gene ID" value="CapteG229401"/>
</dbReference>
<keyword evidence="8" id="KW-1185">Reference proteome</keyword>
<feature type="domain" description="Kringle" evidence="5">
    <location>
        <begin position="36"/>
        <end position="110"/>
    </location>
</feature>
<evidence type="ECO:0000256" key="3">
    <source>
        <dbReference type="PROSITE-ProRule" id="PRU00121"/>
    </source>
</evidence>
<evidence type="ECO:0000256" key="2">
    <source>
        <dbReference type="ARBA" id="ARBA00023157"/>
    </source>
</evidence>
<dbReference type="PANTHER" id="PTHR24261:SF7">
    <property type="entry name" value="KRINGLE DOMAIN-CONTAINING PROTEIN"/>
    <property type="match status" value="1"/>
</dbReference>
<dbReference type="InterPro" id="IPR038178">
    <property type="entry name" value="Kringle_sf"/>
</dbReference>
<dbReference type="EMBL" id="AMQN01018336">
    <property type="status" value="NOT_ANNOTATED_CDS"/>
    <property type="molecule type" value="Genomic_DNA"/>
</dbReference>
<feature type="chain" id="PRO_5008788826" description="Kringle domain-containing protein" evidence="4">
    <location>
        <begin position="29"/>
        <end position="255"/>
    </location>
</feature>
<dbReference type="PRINTS" id="PR00018">
    <property type="entry name" value="KRINGLE"/>
</dbReference>
<comment type="caution">
    <text evidence="3">Lacks conserved residue(s) required for the propagation of feature annotation.</text>
</comment>
<reference evidence="7" key="3">
    <citation type="submission" date="2015-06" db="UniProtKB">
        <authorList>
            <consortium name="EnsemblMetazoa"/>
        </authorList>
    </citation>
    <scope>IDENTIFICATION</scope>
</reference>
<evidence type="ECO:0000313" key="8">
    <source>
        <dbReference type="Proteomes" id="UP000014760"/>
    </source>
</evidence>
<reference evidence="8" key="1">
    <citation type="submission" date="2012-12" db="EMBL/GenBank/DDBJ databases">
        <authorList>
            <person name="Hellsten U."/>
            <person name="Grimwood J."/>
            <person name="Chapman J.A."/>
            <person name="Shapiro H."/>
            <person name="Aerts A."/>
            <person name="Otillar R.P."/>
            <person name="Terry A.Y."/>
            <person name="Boore J.L."/>
            <person name="Simakov O."/>
            <person name="Marletaz F."/>
            <person name="Cho S.-J."/>
            <person name="Edsinger-Gonzales E."/>
            <person name="Havlak P."/>
            <person name="Kuo D.-H."/>
            <person name="Larsson T."/>
            <person name="Lv J."/>
            <person name="Arendt D."/>
            <person name="Savage R."/>
            <person name="Osoegawa K."/>
            <person name="de Jong P."/>
            <person name="Lindberg D.R."/>
            <person name="Seaver E.C."/>
            <person name="Weisblat D.A."/>
            <person name="Putnam N.H."/>
            <person name="Grigoriev I.V."/>
            <person name="Rokhsar D.S."/>
        </authorList>
    </citation>
    <scope>NUCLEOTIDE SEQUENCE</scope>
    <source>
        <strain evidence="8">I ESC-2004</strain>
    </source>
</reference>
<accession>R7V7P7</accession>
<dbReference type="SUPFAM" id="SSF57440">
    <property type="entry name" value="Kringle-like"/>
    <property type="match status" value="1"/>
</dbReference>
<dbReference type="AlphaFoldDB" id="R7V7P7"/>
<dbReference type="Proteomes" id="UP000014760">
    <property type="component" value="Unassembled WGS sequence"/>
</dbReference>
<dbReference type="PROSITE" id="PS50070">
    <property type="entry name" value="KRINGLE_2"/>
    <property type="match status" value="1"/>
</dbReference>
<organism evidence="6">
    <name type="scientific">Capitella teleta</name>
    <name type="common">Polychaete worm</name>
    <dbReference type="NCBI Taxonomy" id="283909"/>
    <lineage>
        <taxon>Eukaryota</taxon>
        <taxon>Metazoa</taxon>
        <taxon>Spiralia</taxon>
        <taxon>Lophotrochozoa</taxon>
        <taxon>Annelida</taxon>
        <taxon>Polychaeta</taxon>
        <taxon>Sedentaria</taxon>
        <taxon>Scolecida</taxon>
        <taxon>Capitellidae</taxon>
        <taxon>Capitella</taxon>
    </lineage>
</organism>
<gene>
    <name evidence="6" type="ORF">CAPTEDRAFT_229401</name>
</gene>
<reference evidence="6 8" key="2">
    <citation type="journal article" date="2013" name="Nature">
        <title>Insights into bilaterian evolution from three spiralian genomes.</title>
        <authorList>
            <person name="Simakov O."/>
            <person name="Marletaz F."/>
            <person name="Cho S.J."/>
            <person name="Edsinger-Gonzales E."/>
            <person name="Havlak P."/>
            <person name="Hellsten U."/>
            <person name="Kuo D.H."/>
            <person name="Larsson T."/>
            <person name="Lv J."/>
            <person name="Arendt D."/>
            <person name="Savage R."/>
            <person name="Osoegawa K."/>
            <person name="de Jong P."/>
            <person name="Grimwood J."/>
            <person name="Chapman J.A."/>
            <person name="Shapiro H."/>
            <person name="Aerts A."/>
            <person name="Otillar R.P."/>
            <person name="Terry A.Y."/>
            <person name="Boore J.L."/>
            <person name="Grigoriev I.V."/>
            <person name="Lindberg D.R."/>
            <person name="Seaver E.C."/>
            <person name="Weisblat D.A."/>
            <person name="Putnam N.H."/>
            <person name="Rokhsar D.S."/>
        </authorList>
    </citation>
    <scope>NUCLEOTIDE SEQUENCE</scope>
    <source>
        <strain evidence="6 8">I ESC-2004</strain>
    </source>
</reference>